<evidence type="ECO:0000313" key="6">
    <source>
        <dbReference type="Proteomes" id="UP000824262"/>
    </source>
</evidence>
<dbReference type="InterPro" id="IPR012349">
    <property type="entry name" value="Split_barrel_FMN-bd"/>
</dbReference>
<comment type="caution">
    <text evidence="5">The sequence shown here is derived from an EMBL/GenBank/DDBJ whole genome shotgun (WGS) entry which is preliminary data.</text>
</comment>
<evidence type="ECO:0000256" key="1">
    <source>
        <dbReference type="ARBA" id="ARBA00001917"/>
    </source>
</evidence>
<evidence type="ECO:0000259" key="4">
    <source>
        <dbReference type="SMART" id="SM00903"/>
    </source>
</evidence>
<comment type="similarity">
    <text evidence="3">Belongs to the flavoredoxin family.</text>
</comment>
<dbReference type="SMART" id="SM00903">
    <property type="entry name" value="Flavin_Reduct"/>
    <property type="match status" value="1"/>
</dbReference>
<dbReference type="InterPro" id="IPR052174">
    <property type="entry name" value="Flavoredoxin"/>
</dbReference>
<gene>
    <name evidence="5" type="ORF">IAB77_02870</name>
</gene>
<sequence length="185" mass="20062">MRKDFGSKPWFYPMPVLVIGTYGDDGRADAMTAAWGGLYEADMVELCLSHSHKTFDNIIAHKAFTVSFADMAHLREADYVGLVSAHSEPDKLARAGLHTEKSAFVDAPVITEFPMALECELVKVTEDGNVIGRIVNISVDEAVLAGDGKPDAAKLKPISYDGVRNEYFVLGENVGSAFHDGAVLK</sequence>
<feature type="domain" description="Flavin reductase like" evidence="4">
    <location>
        <begin position="11"/>
        <end position="153"/>
    </location>
</feature>
<reference evidence="5" key="2">
    <citation type="journal article" date="2021" name="PeerJ">
        <title>Extensive microbial diversity within the chicken gut microbiome revealed by metagenomics and culture.</title>
        <authorList>
            <person name="Gilroy R."/>
            <person name="Ravi A."/>
            <person name="Getino M."/>
            <person name="Pursley I."/>
            <person name="Horton D.L."/>
            <person name="Alikhan N.F."/>
            <person name="Baker D."/>
            <person name="Gharbi K."/>
            <person name="Hall N."/>
            <person name="Watson M."/>
            <person name="Adriaenssens E.M."/>
            <person name="Foster-Nyarko E."/>
            <person name="Jarju S."/>
            <person name="Secka A."/>
            <person name="Antonio M."/>
            <person name="Oren A."/>
            <person name="Chaudhuri R.R."/>
            <person name="La Ragione R."/>
            <person name="Hildebrand F."/>
            <person name="Pallen M.J."/>
        </authorList>
    </citation>
    <scope>NUCLEOTIDE SEQUENCE</scope>
    <source>
        <strain evidence="5">ChiBcolR7-354</strain>
    </source>
</reference>
<name>A0A9D0ZCQ2_9FIRM</name>
<dbReference type="Pfam" id="PF01613">
    <property type="entry name" value="Flavin_Reduct"/>
    <property type="match status" value="1"/>
</dbReference>
<dbReference type="Proteomes" id="UP000824262">
    <property type="component" value="Unassembled WGS sequence"/>
</dbReference>
<dbReference type="AlphaFoldDB" id="A0A9D0ZCQ2"/>
<reference evidence="5" key="1">
    <citation type="submission" date="2020-10" db="EMBL/GenBank/DDBJ databases">
        <authorList>
            <person name="Gilroy R."/>
        </authorList>
    </citation>
    <scope>NUCLEOTIDE SEQUENCE</scope>
    <source>
        <strain evidence="5">ChiBcolR7-354</strain>
    </source>
</reference>
<dbReference type="PANTHER" id="PTHR43567:SF1">
    <property type="entry name" value="FLAVOREDOXIN"/>
    <property type="match status" value="1"/>
</dbReference>
<dbReference type="EMBL" id="DVGA01000034">
    <property type="protein sequence ID" value="HIQ78183.1"/>
    <property type="molecule type" value="Genomic_DNA"/>
</dbReference>
<comment type="cofactor">
    <cofactor evidence="1">
        <name>FMN</name>
        <dbReference type="ChEBI" id="CHEBI:58210"/>
    </cofactor>
</comment>
<dbReference type="Gene3D" id="2.30.110.10">
    <property type="entry name" value="Electron Transport, Fmn-binding Protein, Chain A"/>
    <property type="match status" value="1"/>
</dbReference>
<dbReference type="PANTHER" id="PTHR43567">
    <property type="entry name" value="FLAVOREDOXIN-RELATED-RELATED"/>
    <property type="match status" value="1"/>
</dbReference>
<evidence type="ECO:0000313" key="5">
    <source>
        <dbReference type="EMBL" id="HIQ78183.1"/>
    </source>
</evidence>
<accession>A0A9D0ZCQ2</accession>
<proteinExistence type="inferred from homology"/>
<protein>
    <submittedName>
        <fullName evidence="5">Flavin reductase family protein</fullName>
    </submittedName>
</protein>
<dbReference type="InterPro" id="IPR002563">
    <property type="entry name" value="Flavin_Rdtase-like_dom"/>
</dbReference>
<dbReference type="GO" id="GO:0016646">
    <property type="term" value="F:oxidoreductase activity, acting on the CH-NH group of donors, NAD or NADP as acceptor"/>
    <property type="evidence" value="ECO:0007669"/>
    <property type="project" value="UniProtKB-ARBA"/>
</dbReference>
<keyword evidence="2" id="KW-0285">Flavoprotein</keyword>
<organism evidence="5 6">
    <name type="scientific">Candidatus Scatomorpha intestinavium</name>
    <dbReference type="NCBI Taxonomy" id="2840922"/>
    <lineage>
        <taxon>Bacteria</taxon>
        <taxon>Bacillati</taxon>
        <taxon>Bacillota</taxon>
        <taxon>Clostridia</taxon>
        <taxon>Eubacteriales</taxon>
        <taxon>Candidatus Scatomorpha</taxon>
    </lineage>
</organism>
<dbReference type="SUPFAM" id="SSF50475">
    <property type="entry name" value="FMN-binding split barrel"/>
    <property type="match status" value="1"/>
</dbReference>
<evidence type="ECO:0000256" key="3">
    <source>
        <dbReference type="ARBA" id="ARBA00038054"/>
    </source>
</evidence>
<dbReference type="GO" id="GO:0010181">
    <property type="term" value="F:FMN binding"/>
    <property type="evidence" value="ECO:0007669"/>
    <property type="project" value="InterPro"/>
</dbReference>
<evidence type="ECO:0000256" key="2">
    <source>
        <dbReference type="ARBA" id="ARBA00022630"/>
    </source>
</evidence>